<sequence length="249" mass="28455">MADSTSATKRLSKYRDSEYKMLKWKAKLIVNCYLDSTIQPAVRVNVPPEIAEITIESLQNGLIDGALFHEATIYIFPLLLVFWKKFCEEYYKYTPVLSKRYKRLYGLKMTPIVAASVRQKKRASLGKESLSKSVFPELKPRLTTADFPNYLHMDPKTFRRKRGSVLGAADDSGPRLTFSVSKGVTLFQPVHRRKYTVTKNERIISRLGSAAIRLPDMQRNKPIYNKRVSGQVARKLLTMNLFDPGSSLV</sequence>
<dbReference type="InterPro" id="IPR053282">
    <property type="entry name" value="RGS_domain-containing"/>
</dbReference>
<keyword evidence="2" id="KW-1185">Reference proteome</keyword>
<dbReference type="SUPFAM" id="SSF48097">
    <property type="entry name" value="Regulator of G-protein signaling, RGS"/>
    <property type="match status" value="1"/>
</dbReference>
<organism evidence="1 2">
    <name type="scientific">Clavelina lepadiformis</name>
    <name type="common">Light-bulb sea squirt</name>
    <name type="synonym">Ascidia lepadiformis</name>
    <dbReference type="NCBI Taxonomy" id="159417"/>
    <lineage>
        <taxon>Eukaryota</taxon>
        <taxon>Metazoa</taxon>
        <taxon>Chordata</taxon>
        <taxon>Tunicata</taxon>
        <taxon>Ascidiacea</taxon>
        <taxon>Aplousobranchia</taxon>
        <taxon>Clavelinidae</taxon>
        <taxon>Clavelina</taxon>
    </lineage>
</organism>
<dbReference type="EMBL" id="CAWYQH010000099">
    <property type="protein sequence ID" value="CAK8685343.1"/>
    <property type="molecule type" value="Genomic_DNA"/>
</dbReference>
<dbReference type="Proteomes" id="UP001642483">
    <property type="component" value="Unassembled WGS sequence"/>
</dbReference>
<reference evidence="1 2" key="1">
    <citation type="submission" date="2024-02" db="EMBL/GenBank/DDBJ databases">
        <authorList>
            <person name="Daric V."/>
            <person name="Darras S."/>
        </authorList>
    </citation>
    <scope>NUCLEOTIDE SEQUENCE [LARGE SCALE GENOMIC DNA]</scope>
</reference>
<gene>
    <name evidence="1" type="ORF">CVLEPA_LOCUS16477</name>
</gene>
<comment type="caution">
    <text evidence="1">The sequence shown here is derived from an EMBL/GenBank/DDBJ whole genome shotgun (WGS) entry which is preliminary data.</text>
</comment>
<protein>
    <submittedName>
        <fullName evidence="1">Uncharacterized protein</fullName>
    </submittedName>
</protein>
<proteinExistence type="predicted"/>
<dbReference type="PANTHER" id="PTHR47079:SF1">
    <property type="entry name" value="REGULATOR OF G-PROTEIN SIGNALING PROTEIN-LIKE"/>
    <property type="match status" value="1"/>
</dbReference>
<dbReference type="InterPro" id="IPR044926">
    <property type="entry name" value="RGS_subdomain_2"/>
</dbReference>
<dbReference type="InterPro" id="IPR036305">
    <property type="entry name" value="RGS_sf"/>
</dbReference>
<evidence type="ECO:0000313" key="1">
    <source>
        <dbReference type="EMBL" id="CAK8685343.1"/>
    </source>
</evidence>
<accession>A0ABP0G0I0</accession>
<dbReference type="Gene3D" id="1.10.167.10">
    <property type="entry name" value="Regulator of G-protein Signalling 4, domain 2"/>
    <property type="match status" value="1"/>
</dbReference>
<dbReference type="PANTHER" id="PTHR47079">
    <property type="entry name" value="REGULATOR OF G-PROTEIN SIGNALING PROTEIN-LIKE"/>
    <property type="match status" value="1"/>
</dbReference>
<name>A0ABP0G0I0_CLALP</name>
<evidence type="ECO:0000313" key="2">
    <source>
        <dbReference type="Proteomes" id="UP001642483"/>
    </source>
</evidence>